<dbReference type="AlphaFoldDB" id="A0A0A9H647"/>
<feature type="transmembrane region" description="Helical" evidence="1">
    <location>
        <begin position="26"/>
        <end position="51"/>
    </location>
</feature>
<protein>
    <submittedName>
        <fullName evidence="2">Uncharacterized protein</fullName>
    </submittedName>
</protein>
<keyword evidence="1" id="KW-0472">Membrane</keyword>
<name>A0A0A9H647_ARUDO</name>
<organism evidence="2">
    <name type="scientific">Arundo donax</name>
    <name type="common">Giant reed</name>
    <name type="synonym">Donax arundinaceus</name>
    <dbReference type="NCBI Taxonomy" id="35708"/>
    <lineage>
        <taxon>Eukaryota</taxon>
        <taxon>Viridiplantae</taxon>
        <taxon>Streptophyta</taxon>
        <taxon>Embryophyta</taxon>
        <taxon>Tracheophyta</taxon>
        <taxon>Spermatophyta</taxon>
        <taxon>Magnoliopsida</taxon>
        <taxon>Liliopsida</taxon>
        <taxon>Poales</taxon>
        <taxon>Poaceae</taxon>
        <taxon>PACMAD clade</taxon>
        <taxon>Arundinoideae</taxon>
        <taxon>Arundineae</taxon>
        <taxon>Arundo</taxon>
    </lineage>
</organism>
<keyword evidence="1" id="KW-0812">Transmembrane</keyword>
<evidence type="ECO:0000313" key="2">
    <source>
        <dbReference type="EMBL" id="JAE31274.1"/>
    </source>
</evidence>
<dbReference type="EMBL" id="GBRH01166622">
    <property type="protein sequence ID" value="JAE31274.1"/>
    <property type="molecule type" value="Transcribed_RNA"/>
</dbReference>
<evidence type="ECO:0000256" key="1">
    <source>
        <dbReference type="SAM" id="Phobius"/>
    </source>
</evidence>
<keyword evidence="1" id="KW-1133">Transmembrane helix</keyword>
<reference evidence="2" key="2">
    <citation type="journal article" date="2015" name="Data Brief">
        <title>Shoot transcriptome of the giant reed, Arundo donax.</title>
        <authorList>
            <person name="Barrero R.A."/>
            <person name="Guerrero F.D."/>
            <person name="Moolhuijzen P."/>
            <person name="Goolsby J.A."/>
            <person name="Tidwell J."/>
            <person name="Bellgard S.E."/>
            <person name="Bellgard M.I."/>
        </authorList>
    </citation>
    <scope>NUCLEOTIDE SEQUENCE</scope>
    <source>
        <tissue evidence="2">Shoot tissue taken approximately 20 cm above the soil surface</tissue>
    </source>
</reference>
<reference evidence="2" key="1">
    <citation type="submission" date="2014-09" db="EMBL/GenBank/DDBJ databases">
        <authorList>
            <person name="Magalhaes I.L.F."/>
            <person name="Oliveira U."/>
            <person name="Santos F.R."/>
            <person name="Vidigal T.H.D.A."/>
            <person name="Brescovit A.D."/>
            <person name="Santos A.J."/>
        </authorList>
    </citation>
    <scope>NUCLEOTIDE SEQUENCE</scope>
    <source>
        <tissue evidence="2">Shoot tissue taken approximately 20 cm above the soil surface</tissue>
    </source>
</reference>
<sequence>MQIIVVVLLVLMQTIAIYDLYDLLVATVVVVLLILMQTIAIYMIYIIYCVINSFPVPSINPNGLFDLLPYRNATLGHTKDRIGGNSCS</sequence>
<accession>A0A0A9H647</accession>
<proteinExistence type="predicted"/>